<dbReference type="EMBL" id="CP012333">
    <property type="protein sequence ID" value="AKU96598.1"/>
    <property type="molecule type" value="Genomic_DNA"/>
</dbReference>
<dbReference type="PANTHER" id="PTHR30203:SF30">
    <property type="entry name" value="OUTER MEMBRANE PROTEIN-RELATED"/>
    <property type="match status" value="1"/>
</dbReference>
<reference evidence="2 3" key="1">
    <citation type="submission" date="2015-08" db="EMBL/GenBank/DDBJ databases">
        <authorList>
            <person name="Babu N.S."/>
            <person name="Beckwith C.J."/>
            <person name="Beseler K.G."/>
            <person name="Brison A."/>
            <person name="Carone J.V."/>
            <person name="Caskin T.P."/>
            <person name="Diamond M."/>
            <person name="Durham M.E."/>
            <person name="Foxe J.M."/>
            <person name="Go M."/>
            <person name="Henderson B.A."/>
            <person name="Jones I.B."/>
            <person name="McGettigan J.A."/>
            <person name="Micheletti S.J."/>
            <person name="Nasrallah M.E."/>
            <person name="Ortiz D."/>
            <person name="Piller C.R."/>
            <person name="Privatt S.R."/>
            <person name="Schneider S.L."/>
            <person name="Sharp S."/>
            <person name="Smith T.C."/>
            <person name="Stanton J.D."/>
            <person name="Ullery H.E."/>
            <person name="Wilson R.J."/>
            <person name="Serrano M.G."/>
            <person name="Buck G."/>
            <person name="Lee V."/>
            <person name="Wang Y."/>
            <person name="Carvalho R."/>
            <person name="Voegtly L."/>
            <person name="Shi R."/>
            <person name="Duckworth R."/>
            <person name="Johnson A."/>
            <person name="Loviza R."/>
            <person name="Walstead R."/>
            <person name="Shah Z."/>
            <person name="Kiflezghi M."/>
            <person name="Wade K."/>
            <person name="Ball S.L."/>
            <person name="Bradley K.W."/>
            <person name="Asai D.J."/>
            <person name="Bowman C.A."/>
            <person name="Russell D.A."/>
            <person name="Pope W.H."/>
            <person name="Jacobs-Sera D."/>
            <person name="Hendrix R.W."/>
            <person name="Hatfull G.F."/>
        </authorList>
    </citation>
    <scope>NUCLEOTIDE SEQUENCE [LARGE SCALE GENOMIC DNA]</scope>
    <source>
        <strain evidence="2 3">DSM 27648</strain>
    </source>
</reference>
<dbReference type="Proteomes" id="UP000064967">
    <property type="component" value="Chromosome"/>
</dbReference>
<comment type="similarity">
    <text evidence="1">Belongs to the outer membrane factor (OMF) (TC 1.B.17) family.</text>
</comment>
<sequence>MAAVLALFAARNARAEVLSPGGAIEEAMGKNPSLRAAVEDVAAARALADSESARYDPTLTLKLGATRTKNPSLATSGGVLVGSNQIYEAEATLSKTLELGTQLSATVGTSASRSASPIFLGSAQTGTQPLVLTLGPGYLFSAKLGVTQPLLRGAGKDVTLAPYRQAVAQQSASQLERDRKASALARDVLVAYWELWYATKAVEVDRLARDTAKAARDDAMARMRTGSLARADVLTFDTQLATKEETLAQTELDRNTRVSDLGRLLGREAGANLEVSEAEPPSTNEVPAEITNRAIANSPEIAVKQASVAVAEVQERSAADAYRPRLDLDAYVQSQGLGNDDVGAGFSQFTGFGVISAHVGLTLELPLTDTRRRNEANRAHAATESARNDLDAARQSVSSDVAVSAQKRDVARRRIDLATQSATFAEDQLAAQKALFTSGSSTALQVIQAQDAVQSASKRLARARADLVQAHLALSHLVGGLLSTVHASAPNTRPNASIAALGKF</sequence>
<dbReference type="InterPro" id="IPR003423">
    <property type="entry name" value="OMP_efflux"/>
</dbReference>
<gene>
    <name evidence="2" type="ORF">AKJ09_03262</name>
</gene>
<keyword evidence="3" id="KW-1185">Reference proteome</keyword>
<dbReference type="GO" id="GO:0015562">
    <property type="term" value="F:efflux transmembrane transporter activity"/>
    <property type="evidence" value="ECO:0007669"/>
    <property type="project" value="InterPro"/>
</dbReference>
<dbReference type="STRING" id="1391654.AKJ09_03262"/>
<dbReference type="SUPFAM" id="SSF56954">
    <property type="entry name" value="Outer membrane efflux proteins (OEP)"/>
    <property type="match status" value="1"/>
</dbReference>
<protein>
    <submittedName>
        <fullName evidence="2">Outer membrane protein</fullName>
    </submittedName>
</protein>
<dbReference type="AlphaFoldDB" id="A0A0K1PST7"/>
<organism evidence="2 3">
    <name type="scientific">Labilithrix luteola</name>
    <dbReference type="NCBI Taxonomy" id="1391654"/>
    <lineage>
        <taxon>Bacteria</taxon>
        <taxon>Pseudomonadati</taxon>
        <taxon>Myxococcota</taxon>
        <taxon>Polyangia</taxon>
        <taxon>Polyangiales</taxon>
        <taxon>Labilitrichaceae</taxon>
        <taxon>Labilithrix</taxon>
    </lineage>
</organism>
<evidence type="ECO:0000313" key="3">
    <source>
        <dbReference type="Proteomes" id="UP000064967"/>
    </source>
</evidence>
<dbReference type="InterPro" id="IPR010131">
    <property type="entry name" value="MdtP/NodT-like"/>
</dbReference>
<dbReference type="KEGG" id="llu:AKJ09_03262"/>
<accession>A0A0K1PST7</accession>
<proteinExistence type="inferred from homology"/>
<evidence type="ECO:0000256" key="1">
    <source>
        <dbReference type="ARBA" id="ARBA00007613"/>
    </source>
</evidence>
<dbReference type="Gene3D" id="1.20.1600.10">
    <property type="entry name" value="Outer membrane efflux proteins (OEP)"/>
    <property type="match status" value="1"/>
</dbReference>
<dbReference type="PANTHER" id="PTHR30203">
    <property type="entry name" value="OUTER MEMBRANE CATION EFFLUX PROTEIN"/>
    <property type="match status" value="1"/>
</dbReference>
<dbReference type="Pfam" id="PF02321">
    <property type="entry name" value="OEP"/>
    <property type="match status" value="1"/>
</dbReference>
<name>A0A0K1PST7_9BACT</name>
<dbReference type="PATRIC" id="fig|1391654.3.peg.3299"/>
<evidence type="ECO:0000313" key="2">
    <source>
        <dbReference type="EMBL" id="AKU96598.1"/>
    </source>
</evidence>